<evidence type="ECO:0000313" key="3">
    <source>
        <dbReference type="Proteomes" id="UP000789901"/>
    </source>
</evidence>
<feature type="non-terminal residue" evidence="2">
    <location>
        <position position="1"/>
    </location>
</feature>
<evidence type="ECO:0000313" key="2">
    <source>
        <dbReference type="EMBL" id="CAG8789653.1"/>
    </source>
</evidence>
<keyword evidence="1" id="KW-0812">Transmembrane</keyword>
<dbReference type="Proteomes" id="UP000789901">
    <property type="component" value="Unassembled WGS sequence"/>
</dbReference>
<proteinExistence type="predicted"/>
<evidence type="ECO:0000256" key="1">
    <source>
        <dbReference type="SAM" id="Phobius"/>
    </source>
</evidence>
<keyword evidence="1" id="KW-1133">Transmembrane helix</keyword>
<keyword evidence="3" id="KW-1185">Reference proteome</keyword>
<organism evidence="2 3">
    <name type="scientific">Gigaspora margarita</name>
    <dbReference type="NCBI Taxonomy" id="4874"/>
    <lineage>
        <taxon>Eukaryota</taxon>
        <taxon>Fungi</taxon>
        <taxon>Fungi incertae sedis</taxon>
        <taxon>Mucoromycota</taxon>
        <taxon>Glomeromycotina</taxon>
        <taxon>Glomeromycetes</taxon>
        <taxon>Diversisporales</taxon>
        <taxon>Gigasporaceae</taxon>
        <taxon>Gigaspora</taxon>
    </lineage>
</organism>
<protein>
    <submittedName>
        <fullName evidence="2">24648_t:CDS:1</fullName>
    </submittedName>
</protein>
<accession>A0ABN7VNX5</accession>
<keyword evidence="1" id="KW-0472">Membrane</keyword>
<comment type="caution">
    <text evidence="2">The sequence shown here is derived from an EMBL/GenBank/DDBJ whole genome shotgun (WGS) entry which is preliminary data.</text>
</comment>
<feature type="transmembrane region" description="Helical" evidence="1">
    <location>
        <begin position="12"/>
        <end position="31"/>
    </location>
</feature>
<gene>
    <name evidence="2" type="ORF">GMARGA_LOCUS21037</name>
</gene>
<dbReference type="EMBL" id="CAJVQB010019039">
    <property type="protein sequence ID" value="CAG8789653.1"/>
    <property type="molecule type" value="Genomic_DNA"/>
</dbReference>
<reference evidence="2 3" key="1">
    <citation type="submission" date="2021-06" db="EMBL/GenBank/DDBJ databases">
        <authorList>
            <person name="Kallberg Y."/>
            <person name="Tangrot J."/>
            <person name="Rosling A."/>
        </authorList>
    </citation>
    <scope>NUCLEOTIDE SEQUENCE [LARGE SCALE GENOMIC DNA]</scope>
    <source>
        <strain evidence="2 3">120-4 pot B 10/14</strain>
    </source>
</reference>
<name>A0ABN7VNX5_GIGMA</name>
<sequence length="41" mass="4594">LEAIARRKFVKAAGIAVTLFLFFFCMVAVRLGDVLGFQIFN</sequence>